<dbReference type="AlphaFoldDB" id="A0AAV4PQU3"/>
<gene>
    <name evidence="1" type="ORF">CEXT_533271</name>
</gene>
<organism evidence="1 2">
    <name type="scientific">Caerostris extrusa</name>
    <name type="common">Bark spider</name>
    <name type="synonym">Caerostris bankana</name>
    <dbReference type="NCBI Taxonomy" id="172846"/>
    <lineage>
        <taxon>Eukaryota</taxon>
        <taxon>Metazoa</taxon>
        <taxon>Ecdysozoa</taxon>
        <taxon>Arthropoda</taxon>
        <taxon>Chelicerata</taxon>
        <taxon>Arachnida</taxon>
        <taxon>Araneae</taxon>
        <taxon>Araneomorphae</taxon>
        <taxon>Entelegynae</taxon>
        <taxon>Araneoidea</taxon>
        <taxon>Araneidae</taxon>
        <taxon>Caerostris</taxon>
    </lineage>
</organism>
<evidence type="ECO:0000313" key="1">
    <source>
        <dbReference type="EMBL" id="GIX98186.1"/>
    </source>
</evidence>
<name>A0AAV4PQU3_CAEEX</name>
<dbReference type="EMBL" id="BPLR01004875">
    <property type="protein sequence ID" value="GIX98186.1"/>
    <property type="molecule type" value="Genomic_DNA"/>
</dbReference>
<keyword evidence="2" id="KW-1185">Reference proteome</keyword>
<protein>
    <submittedName>
        <fullName evidence="1">Uncharacterized protein</fullName>
    </submittedName>
</protein>
<sequence>MTLQLRQLYPPHLKFSSNSTLNHLDSIQAPIFYFFFPPLHFDVTRRNRSEVSCVVLLSHALLLPVQRDVLTIAQILKLTCVRKFLALTEDASRQR</sequence>
<evidence type="ECO:0000313" key="2">
    <source>
        <dbReference type="Proteomes" id="UP001054945"/>
    </source>
</evidence>
<accession>A0AAV4PQU3</accession>
<comment type="caution">
    <text evidence="1">The sequence shown here is derived from an EMBL/GenBank/DDBJ whole genome shotgun (WGS) entry which is preliminary data.</text>
</comment>
<proteinExistence type="predicted"/>
<reference evidence="1 2" key="1">
    <citation type="submission" date="2021-06" db="EMBL/GenBank/DDBJ databases">
        <title>Caerostris extrusa draft genome.</title>
        <authorList>
            <person name="Kono N."/>
            <person name="Arakawa K."/>
        </authorList>
    </citation>
    <scope>NUCLEOTIDE SEQUENCE [LARGE SCALE GENOMIC DNA]</scope>
</reference>
<dbReference type="Proteomes" id="UP001054945">
    <property type="component" value="Unassembled WGS sequence"/>
</dbReference>